<accession>A0A517SJF1</accession>
<sequence length="362" mass="39519">MRPMFDAHLDLAWCALGWNRDLTLPLPELRQIEAHLTDHPARGHGTVSLPEMRRGGIGVCLSTVLSRSKPEAIGETGGDRRTLDSRNQTIASAVGFGQLAYYRLLEQQGFIRLIHTAPELKAHWAAWTAAPDTTPLGIILAMEGADPIVEPSCAPDWWNQGLRCCGLAHYGPHPYAAGTGHQGPVTPRGLEMLKQFEKLGIIVDMTHTNEPGFFEVLDNFSGAVHASHNMCRCLVPGDRQFSDEQLKRLIERNAVIGMALDAWMVVPGWVRGVTQPAAASLSDVVDHVDHICQLAGHTRCVGIGSDLDGGFGTEQTPHDLNTIADLQKLEGLLEARGYSQADIDGIFSGNWIRFFSEALPQS</sequence>
<dbReference type="EMBL" id="CP036271">
    <property type="protein sequence ID" value="QDT56252.1"/>
    <property type="molecule type" value="Genomic_DNA"/>
</dbReference>
<dbReference type="OrthoDB" id="9804920at2"/>
<reference evidence="1 2" key="1">
    <citation type="submission" date="2019-02" db="EMBL/GenBank/DDBJ databases">
        <title>Deep-cultivation of Planctomycetes and their phenomic and genomic characterization uncovers novel biology.</title>
        <authorList>
            <person name="Wiegand S."/>
            <person name="Jogler M."/>
            <person name="Boedeker C."/>
            <person name="Pinto D."/>
            <person name="Vollmers J."/>
            <person name="Rivas-Marin E."/>
            <person name="Kohn T."/>
            <person name="Peeters S.H."/>
            <person name="Heuer A."/>
            <person name="Rast P."/>
            <person name="Oberbeckmann S."/>
            <person name="Bunk B."/>
            <person name="Jeske O."/>
            <person name="Meyerdierks A."/>
            <person name="Storesund J.E."/>
            <person name="Kallscheuer N."/>
            <person name="Luecker S."/>
            <person name="Lage O.M."/>
            <person name="Pohl T."/>
            <person name="Merkel B.J."/>
            <person name="Hornburger P."/>
            <person name="Mueller R.-W."/>
            <person name="Bruemmer F."/>
            <person name="Labrenz M."/>
            <person name="Spormann A.M."/>
            <person name="Op den Camp H."/>
            <person name="Overmann J."/>
            <person name="Amann R."/>
            <person name="Jetten M.S.M."/>
            <person name="Mascher T."/>
            <person name="Medema M.H."/>
            <person name="Devos D.P."/>
            <person name="Kaster A.-K."/>
            <person name="Ovreas L."/>
            <person name="Rohde M."/>
            <person name="Galperin M.Y."/>
            <person name="Jogler C."/>
        </authorList>
    </citation>
    <scope>NUCLEOTIDE SEQUENCE [LARGE SCALE GENOMIC DNA]</scope>
    <source>
        <strain evidence="1 2">Pan44</strain>
    </source>
</reference>
<evidence type="ECO:0000313" key="1">
    <source>
        <dbReference type="EMBL" id="QDT56252.1"/>
    </source>
</evidence>
<dbReference type="InParanoid" id="A0A517SJF1"/>
<protein>
    <submittedName>
        <fullName evidence="1">Membrane dipeptidase (Peptidase family M19)</fullName>
    </submittedName>
</protein>
<dbReference type="PANTHER" id="PTHR10443">
    <property type="entry name" value="MICROSOMAL DIPEPTIDASE"/>
    <property type="match status" value="1"/>
</dbReference>
<dbReference type="KEGG" id="ccos:Pan44_43040"/>
<dbReference type="Pfam" id="PF01244">
    <property type="entry name" value="Peptidase_M19"/>
    <property type="match status" value="1"/>
</dbReference>
<dbReference type="InterPro" id="IPR008257">
    <property type="entry name" value="Pept_M19"/>
</dbReference>
<dbReference type="GO" id="GO:0006508">
    <property type="term" value="P:proteolysis"/>
    <property type="evidence" value="ECO:0007669"/>
    <property type="project" value="InterPro"/>
</dbReference>
<dbReference type="AlphaFoldDB" id="A0A517SJF1"/>
<gene>
    <name evidence="1" type="ORF">Pan44_43040</name>
</gene>
<dbReference type="Gene3D" id="3.20.20.140">
    <property type="entry name" value="Metal-dependent hydrolases"/>
    <property type="match status" value="1"/>
</dbReference>
<name>A0A517SJF1_9PLAN</name>
<organism evidence="1 2">
    <name type="scientific">Caulifigura coniformis</name>
    <dbReference type="NCBI Taxonomy" id="2527983"/>
    <lineage>
        <taxon>Bacteria</taxon>
        <taxon>Pseudomonadati</taxon>
        <taxon>Planctomycetota</taxon>
        <taxon>Planctomycetia</taxon>
        <taxon>Planctomycetales</taxon>
        <taxon>Planctomycetaceae</taxon>
        <taxon>Caulifigura</taxon>
    </lineage>
</organism>
<proteinExistence type="predicted"/>
<evidence type="ECO:0000313" key="2">
    <source>
        <dbReference type="Proteomes" id="UP000315700"/>
    </source>
</evidence>
<dbReference type="InterPro" id="IPR032466">
    <property type="entry name" value="Metal_Hydrolase"/>
</dbReference>
<keyword evidence="2" id="KW-1185">Reference proteome</keyword>
<dbReference type="SUPFAM" id="SSF51556">
    <property type="entry name" value="Metallo-dependent hydrolases"/>
    <property type="match status" value="1"/>
</dbReference>
<dbReference type="Proteomes" id="UP000315700">
    <property type="component" value="Chromosome"/>
</dbReference>
<dbReference type="RefSeq" id="WP_145033430.1">
    <property type="nucleotide sequence ID" value="NZ_CP036271.1"/>
</dbReference>
<dbReference type="PROSITE" id="PS51365">
    <property type="entry name" value="RENAL_DIPEPTIDASE_2"/>
    <property type="match status" value="1"/>
</dbReference>
<dbReference type="GO" id="GO:0070573">
    <property type="term" value="F:metallodipeptidase activity"/>
    <property type="evidence" value="ECO:0007669"/>
    <property type="project" value="InterPro"/>
</dbReference>
<dbReference type="PANTHER" id="PTHR10443:SF12">
    <property type="entry name" value="DIPEPTIDASE"/>
    <property type="match status" value="1"/>
</dbReference>